<accession>A0A9Y2IFS7</accession>
<dbReference type="KEGG" id="acab:QRX50_44385"/>
<dbReference type="InterPro" id="IPR005297">
    <property type="entry name" value="Lipoprotein_repeat"/>
</dbReference>
<dbReference type="Pfam" id="PF03640">
    <property type="entry name" value="Lipoprotein_15"/>
    <property type="match status" value="2"/>
</dbReference>
<dbReference type="AlphaFoldDB" id="A0A9Y2IFS7"/>
<keyword evidence="2" id="KW-1185">Reference proteome</keyword>
<organism evidence="1 2">
    <name type="scientific">Amycolatopsis carbonis</name>
    <dbReference type="NCBI Taxonomy" id="715471"/>
    <lineage>
        <taxon>Bacteria</taxon>
        <taxon>Bacillati</taxon>
        <taxon>Actinomycetota</taxon>
        <taxon>Actinomycetes</taxon>
        <taxon>Pseudonocardiales</taxon>
        <taxon>Pseudonocardiaceae</taxon>
        <taxon>Amycolatopsis</taxon>
    </lineage>
</organism>
<name>A0A9Y2IFS7_9PSEU</name>
<dbReference type="PANTHER" id="PTHR39335:SF1">
    <property type="entry name" value="BLL4220 PROTEIN"/>
    <property type="match status" value="1"/>
</dbReference>
<sequence>MTGQAQREAHQGSAELLVQRFGQVVMNSGGFGFMIVRRAQRSIVPSHAAHLCGNGTISSSTKFTGTGHESFLNRVEPVSVSPVEDPDKASFPRDAPHSPWAYCPQWINCALFPSFPRDGAQFRPLEEAVNRLFRTAGPPAVCLAAFTVLTACQSGTAPGGYSSSAAGSMTMPMEMPADQTDPAKAALRAARAFDLGPVVVDGSGFAIYRYDRDSAKPSRSRCTDECAQKWLPVRASGDVTLTGIDRDLVGSVTRPDGTDQVTLAGWPLYRFTGDEMPGQTAGQGADRAWFPLSPDGRKIETTTDTWRTDAFRI</sequence>
<dbReference type="GO" id="GO:0043448">
    <property type="term" value="P:alkane catabolic process"/>
    <property type="evidence" value="ECO:0007669"/>
    <property type="project" value="TreeGrafter"/>
</dbReference>
<protein>
    <recommendedName>
        <fullName evidence="3">Lipoprotein</fullName>
    </recommendedName>
</protein>
<dbReference type="PANTHER" id="PTHR39335">
    <property type="entry name" value="BLL4220 PROTEIN"/>
    <property type="match status" value="1"/>
</dbReference>
<proteinExistence type="predicted"/>
<evidence type="ECO:0000313" key="1">
    <source>
        <dbReference type="EMBL" id="WIX78330.1"/>
    </source>
</evidence>
<dbReference type="EMBL" id="CP127294">
    <property type="protein sequence ID" value="WIX78330.1"/>
    <property type="molecule type" value="Genomic_DNA"/>
</dbReference>
<evidence type="ECO:0000313" key="2">
    <source>
        <dbReference type="Proteomes" id="UP001236014"/>
    </source>
</evidence>
<dbReference type="RefSeq" id="WP_285969051.1">
    <property type="nucleotide sequence ID" value="NZ_CP127294.1"/>
</dbReference>
<gene>
    <name evidence="1" type="ORF">QRX50_44385</name>
</gene>
<reference evidence="1 2" key="1">
    <citation type="submission" date="2023-06" db="EMBL/GenBank/DDBJ databases">
        <authorList>
            <person name="Oyuntsetseg B."/>
            <person name="Kim S.B."/>
        </authorList>
    </citation>
    <scope>NUCLEOTIDE SEQUENCE [LARGE SCALE GENOMIC DNA]</scope>
    <source>
        <strain evidence="1 2">2-15</strain>
    </source>
</reference>
<dbReference type="Proteomes" id="UP001236014">
    <property type="component" value="Chromosome"/>
</dbReference>
<evidence type="ECO:0008006" key="3">
    <source>
        <dbReference type="Google" id="ProtNLM"/>
    </source>
</evidence>